<dbReference type="Proteomes" id="UP001162501">
    <property type="component" value="Chromosome 13"/>
</dbReference>
<name>A0AC59YDF1_RANTA</name>
<evidence type="ECO:0000313" key="1">
    <source>
        <dbReference type="EMBL" id="CAM9602066.1"/>
    </source>
</evidence>
<gene>
    <name evidence="1" type="ORF">MRATA1EN22A_LOCUS4835</name>
</gene>
<sequence length="53" mass="6148">KFLGVIIMPPTGYELIRNRHRDPTDDDQIARFISSKYTVESRTWTLTIISPPT</sequence>
<protein>
    <submittedName>
        <fullName evidence="1">Uncharacterized protein</fullName>
    </submittedName>
</protein>
<reference evidence="1" key="2">
    <citation type="submission" date="2025-03" db="EMBL/GenBank/DDBJ databases">
        <authorList>
            <consortium name="ELIXIR-Norway"/>
            <consortium name="Elixir Norway"/>
        </authorList>
    </citation>
    <scope>NUCLEOTIDE SEQUENCE</scope>
</reference>
<feature type="non-terminal residue" evidence="1">
    <location>
        <position position="1"/>
    </location>
</feature>
<accession>A0AC59YDF1</accession>
<reference evidence="1" key="1">
    <citation type="submission" date="2023-05" db="EMBL/GenBank/DDBJ databases">
        <authorList>
            <consortium name="ELIXIR-Norway"/>
        </authorList>
    </citation>
    <scope>NUCLEOTIDE SEQUENCE</scope>
</reference>
<organism evidence="1 2">
    <name type="scientific">Rangifer tarandus platyrhynchus</name>
    <name type="common">Svalbard reindeer</name>
    <dbReference type="NCBI Taxonomy" id="3082113"/>
    <lineage>
        <taxon>Eukaryota</taxon>
        <taxon>Metazoa</taxon>
        <taxon>Chordata</taxon>
        <taxon>Craniata</taxon>
        <taxon>Vertebrata</taxon>
        <taxon>Euteleostomi</taxon>
        <taxon>Mammalia</taxon>
        <taxon>Eutheria</taxon>
        <taxon>Laurasiatheria</taxon>
        <taxon>Artiodactyla</taxon>
        <taxon>Ruminantia</taxon>
        <taxon>Pecora</taxon>
        <taxon>Cervidae</taxon>
        <taxon>Odocoileinae</taxon>
        <taxon>Rangifer</taxon>
    </lineage>
</organism>
<dbReference type="EMBL" id="OX596097">
    <property type="protein sequence ID" value="CAM9602066.1"/>
    <property type="molecule type" value="Genomic_DNA"/>
</dbReference>
<evidence type="ECO:0000313" key="2">
    <source>
        <dbReference type="Proteomes" id="UP001162501"/>
    </source>
</evidence>
<proteinExistence type="predicted"/>
<feature type="non-terminal residue" evidence="1">
    <location>
        <position position="53"/>
    </location>
</feature>